<dbReference type="Pfam" id="PF00893">
    <property type="entry name" value="Multi_Drug_Res"/>
    <property type="match status" value="1"/>
</dbReference>
<dbReference type="EMBL" id="QMIE01000003">
    <property type="protein sequence ID" value="TVM18938.1"/>
    <property type="molecule type" value="Genomic_DNA"/>
</dbReference>
<evidence type="ECO:0000256" key="10">
    <source>
        <dbReference type="SAM" id="Phobius"/>
    </source>
</evidence>
<evidence type="ECO:0000256" key="5">
    <source>
        <dbReference type="ARBA" id="ARBA00022989"/>
    </source>
</evidence>
<dbReference type="InterPro" id="IPR045324">
    <property type="entry name" value="Small_multidrug_res"/>
</dbReference>
<protein>
    <recommendedName>
        <fullName evidence="8">Guanidinium exporter</fullName>
    </recommendedName>
</protein>
<evidence type="ECO:0000256" key="9">
    <source>
        <dbReference type="RuleBase" id="RU003942"/>
    </source>
</evidence>
<proteinExistence type="inferred from homology"/>
<keyword evidence="12" id="KW-1185">Reference proteome</keyword>
<dbReference type="InterPro" id="IPR037185">
    <property type="entry name" value="EmrE-like"/>
</dbReference>
<name>A0A7M3MIE1_9BACT</name>
<feature type="transmembrane region" description="Helical" evidence="10">
    <location>
        <begin position="85"/>
        <end position="103"/>
    </location>
</feature>
<dbReference type="Proteomes" id="UP000448292">
    <property type="component" value="Unassembled WGS sequence"/>
</dbReference>
<keyword evidence="2" id="KW-0813">Transport</keyword>
<evidence type="ECO:0000256" key="4">
    <source>
        <dbReference type="ARBA" id="ARBA00022692"/>
    </source>
</evidence>
<evidence type="ECO:0000256" key="6">
    <source>
        <dbReference type="ARBA" id="ARBA00023136"/>
    </source>
</evidence>
<dbReference type="FunFam" id="1.10.3730.20:FF:000001">
    <property type="entry name" value="Quaternary ammonium compound resistance transporter SugE"/>
    <property type="match status" value="1"/>
</dbReference>
<dbReference type="PANTHER" id="PTHR30561:SF0">
    <property type="entry name" value="GUANIDINIUM EXPORTER"/>
    <property type="match status" value="1"/>
</dbReference>
<comment type="subcellular location">
    <subcellularLocation>
        <location evidence="1 9">Cell membrane</location>
        <topology evidence="1 9">Multi-pass membrane protein</topology>
    </subcellularLocation>
</comment>
<evidence type="ECO:0000256" key="3">
    <source>
        <dbReference type="ARBA" id="ARBA00022475"/>
    </source>
</evidence>
<sequence length="104" mass="10787">MAWVALIFAGILEAGWALGLKASNGFTRPVPSVLTILAMIASFYLLSQAMKVLPVGTAYAIWVGIGATGTVILGIFFFGDSAAPLRLVSIFFVIIGLAGLKLAG</sequence>
<gene>
    <name evidence="11" type="ORF">DPQ33_04190</name>
</gene>
<dbReference type="GO" id="GO:0022857">
    <property type="term" value="F:transmembrane transporter activity"/>
    <property type="evidence" value="ECO:0007669"/>
    <property type="project" value="InterPro"/>
</dbReference>
<dbReference type="GO" id="GO:1990961">
    <property type="term" value="P:xenobiotic detoxification by transmembrane export across the plasma membrane"/>
    <property type="evidence" value="ECO:0007669"/>
    <property type="project" value="UniProtKB-ARBA"/>
</dbReference>
<evidence type="ECO:0000256" key="2">
    <source>
        <dbReference type="ARBA" id="ARBA00022448"/>
    </source>
</evidence>
<dbReference type="AlphaFoldDB" id="A0A7M3MIE1"/>
<evidence type="ECO:0000256" key="7">
    <source>
        <dbReference type="ARBA" id="ARBA00038151"/>
    </source>
</evidence>
<evidence type="ECO:0000256" key="1">
    <source>
        <dbReference type="ARBA" id="ARBA00004651"/>
    </source>
</evidence>
<organism evidence="11 12">
    <name type="scientific">Oceanidesulfovibrio indonesiensis</name>
    <dbReference type="NCBI Taxonomy" id="54767"/>
    <lineage>
        <taxon>Bacteria</taxon>
        <taxon>Pseudomonadati</taxon>
        <taxon>Thermodesulfobacteriota</taxon>
        <taxon>Desulfovibrionia</taxon>
        <taxon>Desulfovibrionales</taxon>
        <taxon>Desulfovibrionaceae</taxon>
        <taxon>Oceanidesulfovibrio</taxon>
    </lineage>
</organism>
<dbReference type="OrthoDB" id="9808638at2"/>
<keyword evidence="5 10" id="KW-1133">Transmembrane helix</keyword>
<feature type="transmembrane region" description="Helical" evidence="10">
    <location>
        <begin position="29"/>
        <end position="47"/>
    </location>
</feature>
<accession>A0A7M3MIE1</accession>
<reference evidence="11 12" key="1">
    <citation type="submission" date="2018-06" db="EMBL/GenBank/DDBJ databases">
        <title>Complete genome of Desulfovibrio indonesiensis P37SLT.</title>
        <authorList>
            <person name="Crispim J.S."/>
            <person name="Vidigal P.M.P."/>
            <person name="Silva L.C.F."/>
            <person name="Laguardia C.N."/>
            <person name="Araujo L.C."/>
            <person name="Dias R.S."/>
            <person name="Sousa M.P."/>
            <person name="Paula S.O."/>
            <person name="Silva C."/>
        </authorList>
    </citation>
    <scope>NUCLEOTIDE SEQUENCE [LARGE SCALE GENOMIC DNA]</scope>
    <source>
        <strain evidence="11 12">P37SLT</strain>
    </source>
</reference>
<evidence type="ECO:0000256" key="8">
    <source>
        <dbReference type="ARBA" id="ARBA00039168"/>
    </source>
</evidence>
<feature type="transmembrane region" description="Helical" evidence="10">
    <location>
        <begin position="59"/>
        <end position="79"/>
    </location>
</feature>
<evidence type="ECO:0000313" key="12">
    <source>
        <dbReference type="Proteomes" id="UP000448292"/>
    </source>
</evidence>
<keyword evidence="4 9" id="KW-0812">Transmembrane</keyword>
<dbReference type="SUPFAM" id="SSF103481">
    <property type="entry name" value="Multidrug resistance efflux transporter EmrE"/>
    <property type="match status" value="1"/>
</dbReference>
<keyword evidence="3" id="KW-1003">Cell membrane</keyword>
<dbReference type="GO" id="GO:0005886">
    <property type="term" value="C:plasma membrane"/>
    <property type="evidence" value="ECO:0007669"/>
    <property type="project" value="UniProtKB-SubCell"/>
</dbReference>
<keyword evidence="6 10" id="KW-0472">Membrane</keyword>
<comment type="caution">
    <text evidence="11">The sequence shown here is derived from an EMBL/GenBank/DDBJ whole genome shotgun (WGS) entry which is preliminary data.</text>
</comment>
<dbReference type="Gene3D" id="1.10.3730.20">
    <property type="match status" value="1"/>
</dbReference>
<evidence type="ECO:0000313" key="11">
    <source>
        <dbReference type="EMBL" id="TVM18938.1"/>
    </source>
</evidence>
<dbReference type="InterPro" id="IPR000390">
    <property type="entry name" value="Small_drug/metabolite_transptr"/>
</dbReference>
<dbReference type="PANTHER" id="PTHR30561">
    <property type="entry name" value="SMR FAMILY PROTON-DEPENDENT DRUG EFFLUX TRANSPORTER SUGE"/>
    <property type="match status" value="1"/>
</dbReference>
<comment type="similarity">
    <text evidence="7">Belongs to the drug/metabolite transporter (DMT) superfamily. Small multidrug resistance (SMR) (TC 2.A.7.1) family. Gdx/SugE subfamily.</text>
</comment>